<accession>A0ACB9EY73</accession>
<protein>
    <submittedName>
        <fullName evidence="1">Uncharacterized protein</fullName>
    </submittedName>
</protein>
<dbReference type="Proteomes" id="UP001055811">
    <property type="component" value="Linkage Group LG03"/>
</dbReference>
<proteinExistence type="predicted"/>
<sequence>MGIQDDLIIDSGKTREVALACKMVGGGSDGSLDLGAKICIIDEYENILFRSYVKPHLPVTHYRYESTGIQPEHLRDAMPLRQVQRKIQDFLCNGEPIWKIRQRGGKARILGYNNLSTINED</sequence>
<organism evidence="1 2">
    <name type="scientific">Cichorium intybus</name>
    <name type="common">Chicory</name>
    <dbReference type="NCBI Taxonomy" id="13427"/>
    <lineage>
        <taxon>Eukaryota</taxon>
        <taxon>Viridiplantae</taxon>
        <taxon>Streptophyta</taxon>
        <taxon>Embryophyta</taxon>
        <taxon>Tracheophyta</taxon>
        <taxon>Spermatophyta</taxon>
        <taxon>Magnoliopsida</taxon>
        <taxon>eudicotyledons</taxon>
        <taxon>Gunneridae</taxon>
        <taxon>Pentapetalae</taxon>
        <taxon>asterids</taxon>
        <taxon>campanulids</taxon>
        <taxon>Asterales</taxon>
        <taxon>Asteraceae</taxon>
        <taxon>Cichorioideae</taxon>
        <taxon>Cichorieae</taxon>
        <taxon>Cichoriinae</taxon>
        <taxon>Cichorium</taxon>
    </lineage>
</organism>
<evidence type="ECO:0000313" key="1">
    <source>
        <dbReference type="EMBL" id="KAI3763770.1"/>
    </source>
</evidence>
<gene>
    <name evidence="1" type="ORF">L2E82_13767</name>
</gene>
<dbReference type="EMBL" id="CM042011">
    <property type="protein sequence ID" value="KAI3763770.1"/>
    <property type="molecule type" value="Genomic_DNA"/>
</dbReference>
<comment type="caution">
    <text evidence="1">The sequence shown here is derived from an EMBL/GenBank/DDBJ whole genome shotgun (WGS) entry which is preliminary data.</text>
</comment>
<keyword evidence="2" id="KW-1185">Reference proteome</keyword>
<evidence type="ECO:0000313" key="2">
    <source>
        <dbReference type="Proteomes" id="UP001055811"/>
    </source>
</evidence>
<reference evidence="1 2" key="2">
    <citation type="journal article" date="2022" name="Mol. Ecol. Resour.">
        <title>The genomes of chicory, endive, great burdock and yacon provide insights into Asteraceae paleo-polyploidization history and plant inulin production.</title>
        <authorList>
            <person name="Fan W."/>
            <person name="Wang S."/>
            <person name="Wang H."/>
            <person name="Wang A."/>
            <person name="Jiang F."/>
            <person name="Liu H."/>
            <person name="Zhao H."/>
            <person name="Xu D."/>
            <person name="Zhang Y."/>
        </authorList>
    </citation>
    <scope>NUCLEOTIDE SEQUENCE [LARGE SCALE GENOMIC DNA]</scope>
    <source>
        <strain evidence="2">cv. Punajuju</strain>
        <tissue evidence="1">Leaves</tissue>
    </source>
</reference>
<name>A0ACB9EY73_CICIN</name>
<reference evidence="2" key="1">
    <citation type="journal article" date="2022" name="Mol. Ecol. Resour.">
        <title>The genomes of chicory, endive, great burdock and yacon provide insights into Asteraceae palaeo-polyploidization history and plant inulin production.</title>
        <authorList>
            <person name="Fan W."/>
            <person name="Wang S."/>
            <person name="Wang H."/>
            <person name="Wang A."/>
            <person name="Jiang F."/>
            <person name="Liu H."/>
            <person name="Zhao H."/>
            <person name="Xu D."/>
            <person name="Zhang Y."/>
        </authorList>
    </citation>
    <scope>NUCLEOTIDE SEQUENCE [LARGE SCALE GENOMIC DNA]</scope>
    <source>
        <strain evidence="2">cv. Punajuju</strain>
    </source>
</reference>